<protein>
    <recommendedName>
        <fullName evidence="6">GRF-type domain-containing protein</fullName>
    </recommendedName>
</protein>
<proteinExistence type="predicted"/>
<keyword evidence="2 4" id="KW-0863">Zinc-finger</keyword>
<evidence type="ECO:0000256" key="5">
    <source>
        <dbReference type="SAM" id="MobiDB-lite"/>
    </source>
</evidence>
<dbReference type="AlphaFoldDB" id="A0A2G2XRF6"/>
<evidence type="ECO:0000256" key="1">
    <source>
        <dbReference type="ARBA" id="ARBA00022723"/>
    </source>
</evidence>
<comment type="caution">
    <text evidence="7">The sequence shown here is derived from an EMBL/GenBank/DDBJ whole genome shotgun (WGS) entry which is preliminary data.</text>
</comment>
<accession>A0A2G2XRF6</accession>
<name>A0A2G2XRF6_CAPBA</name>
<evidence type="ECO:0000313" key="7">
    <source>
        <dbReference type="EMBL" id="PHT60062.1"/>
    </source>
</evidence>
<dbReference type="STRING" id="33114.A0A2G2XRF6"/>
<dbReference type="EMBL" id="MLFT02000001">
    <property type="protein sequence ID" value="PHT60062.1"/>
    <property type="molecule type" value="Genomic_DNA"/>
</dbReference>
<dbReference type="InterPro" id="IPR010666">
    <property type="entry name" value="Znf_GRF"/>
</dbReference>
<feature type="region of interest" description="Disordered" evidence="5">
    <location>
        <begin position="77"/>
        <end position="96"/>
    </location>
</feature>
<keyword evidence="3" id="KW-0862">Zinc</keyword>
<dbReference type="GO" id="GO:0008270">
    <property type="term" value="F:zinc ion binding"/>
    <property type="evidence" value="ECO:0007669"/>
    <property type="project" value="UniProtKB-KW"/>
</dbReference>
<gene>
    <name evidence="7" type="ORF">CQW23_02425</name>
</gene>
<dbReference type="Pfam" id="PF06839">
    <property type="entry name" value="Zn_ribbon_GRF"/>
    <property type="match status" value="1"/>
</dbReference>
<evidence type="ECO:0000256" key="2">
    <source>
        <dbReference type="ARBA" id="ARBA00022771"/>
    </source>
</evidence>
<dbReference type="PANTHER" id="PTHR33248">
    <property type="entry name" value="ZINC ION-BINDING PROTEIN"/>
    <property type="match status" value="1"/>
</dbReference>
<feature type="domain" description="GRF-type" evidence="6">
    <location>
        <begin position="341"/>
        <end position="383"/>
    </location>
</feature>
<evidence type="ECO:0000259" key="6">
    <source>
        <dbReference type="PROSITE" id="PS51999"/>
    </source>
</evidence>
<keyword evidence="1" id="KW-0479">Metal-binding</keyword>
<sequence>MLCFDSNNSRPILWVKVVERSREETSTSTAPPPPIVDDTSTEYDCMDGDEWDNSEHYKEEVWRRPILWVKVVERSREETSTSTAPPPPIVDDTSTEYDCMDGDEWDNSEHYKEEVWRRLGYWKCWMAGVTAKNIVQGTPDHGHVMMPDFSYVFNGLNPRSIDFLMVDEESSRFIYYFMAFGASIHGYVHMRKVVAVNGMHLSGKFSLFVLPCGQGIHIGRINDYFNDLKERCPSAAACLEHNIGFEKWSRVNFPDNQFDFMTTNIIESLSLILLDEKEHPVEVIFNSIAHRFGEISRKRYIEVDNSRTSFVPLIEKIFRENMTKGDKLYVNNINKSTDDFTMLGNPAVLKTSRTDNNSGKKFYSCAVGKDNGGCSYFKWIFSDFKESKFQGVATFEMLERRRDFEENMDIFMTLFRESKHKSDHLKGLLKDVEIERDQLKHRLAMVEEKRKGHDNYGVWFAISFGLLERCNGV</sequence>
<feature type="region of interest" description="Disordered" evidence="5">
    <location>
        <begin position="20"/>
        <end position="40"/>
    </location>
</feature>
<keyword evidence="8" id="KW-1185">Reference proteome</keyword>
<reference evidence="7 8" key="1">
    <citation type="journal article" date="2017" name="Genome Biol.">
        <title>New reference genome sequences of hot pepper reveal the massive evolution of plant disease-resistance genes by retroduplication.</title>
        <authorList>
            <person name="Kim S."/>
            <person name="Park J."/>
            <person name="Yeom S.I."/>
            <person name="Kim Y.M."/>
            <person name="Seo E."/>
            <person name="Kim K.T."/>
            <person name="Kim M.S."/>
            <person name="Lee J.M."/>
            <person name="Cheong K."/>
            <person name="Shin H.S."/>
            <person name="Kim S.B."/>
            <person name="Han K."/>
            <person name="Lee J."/>
            <person name="Park M."/>
            <person name="Lee H.A."/>
            <person name="Lee H.Y."/>
            <person name="Lee Y."/>
            <person name="Oh S."/>
            <person name="Lee J.H."/>
            <person name="Choi E."/>
            <person name="Choi E."/>
            <person name="Lee S.E."/>
            <person name="Jeon J."/>
            <person name="Kim H."/>
            <person name="Choi G."/>
            <person name="Song H."/>
            <person name="Lee J."/>
            <person name="Lee S.C."/>
            <person name="Kwon J.K."/>
            <person name="Lee H.Y."/>
            <person name="Koo N."/>
            <person name="Hong Y."/>
            <person name="Kim R.W."/>
            <person name="Kang W.H."/>
            <person name="Huh J.H."/>
            <person name="Kang B.C."/>
            <person name="Yang T.J."/>
            <person name="Lee Y.H."/>
            <person name="Bennetzen J.L."/>
            <person name="Choi D."/>
        </authorList>
    </citation>
    <scope>NUCLEOTIDE SEQUENCE [LARGE SCALE GENOMIC DNA]</scope>
    <source>
        <strain evidence="8">cv. PBC81</strain>
    </source>
</reference>
<evidence type="ECO:0000256" key="4">
    <source>
        <dbReference type="PROSITE-ProRule" id="PRU01343"/>
    </source>
</evidence>
<evidence type="ECO:0000313" key="8">
    <source>
        <dbReference type="Proteomes" id="UP000224567"/>
    </source>
</evidence>
<dbReference type="OrthoDB" id="1300208at2759"/>
<dbReference type="Proteomes" id="UP000224567">
    <property type="component" value="Unassembled WGS sequence"/>
</dbReference>
<evidence type="ECO:0000256" key="3">
    <source>
        <dbReference type="ARBA" id="ARBA00022833"/>
    </source>
</evidence>
<organism evidence="7 8">
    <name type="scientific">Capsicum baccatum</name>
    <name type="common">Peruvian pepper</name>
    <dbReference type="NCBI Taxonomy" id="33114"/>
    <lineage>
        <taxon>Eukaryota</taxon>
        <taxon>Viridiplantae</taxon>
        <taxon>Streptophyta</taxon>
        <taxon>Embryophyta</taxon>
        <taxon>Tracheophyta</taxon>
        <taxon>Spermatophyta</taxon>
        <taxon>Magnoliopsida</taxon>
        <taxon>eudicotyledons</taxon>
        <taxon>Gunneridae</taxon>
        <taxon>Pentapetalae</taxon>
        <taxon>asterids</taxon>
        <taxon>lamiids</taxon>
        <taxon>Solanales</taxon>
        <taxon>Solanaceae</taxon>
        <taxon>Solanoideae</taxon>
        <taxon>Capsiceae</taxon>
        <taxon>Capsicum</taxon>
    </lineage>
</organism>
<reference evidence="8" key="2">
    <citation type="journal article" date="2017" name="J. Anim. Genet.">
        <title>Multiple reference genome sequences of hot pepper reveal the massive evolution of plant disease resistance genes by retroduplication.</title>
        <authorList>
            <person name="Kim S."/>
            <person name="Park J."/>
            <person name="Yeom S.-I."/>
            <person name="Kim Y.-M."/>
            <person name="Seo E."/>
            <person name="Kim K.-T."/>
            <person name="Kim M.-S."/>
            <person name="Lee J.M."/>
            <person name="Cheong K."/>
            <person name="Shin H.-S."/>
            <person name="Kim S.-B."/>
            <person name="Han K."/>
            <person name="Lee J."/>
            <person name="Park M."/>
            <person name="Lee H.-A."/>
            <person name="Lee H.-Y."/>
            <person name="Lee Y."/>
            <person name="Oh S."/>
            <person name="Lee J.H."/>
            <person name="Choi E."/>
            <person name="Choi E."/>
            <person name="Lee S.E."/>
            <person name="Jeon J."/>
            <person name="Kim H."/>
            <person name="Choi G."/>
            <person name="Song H."/>
            <person name="Lee J."/>
            <person name="Lee S.-C."/>
            <person name="Kwon J.-K."/>
            <person name="Lee H.-Y."/>
            <person name="Koo N."/>
            <person name="Hong Y."/>
            <person name="Kim R.W."/>
            <person name="Kang W.-H."/>
            <person name="Huh J.H."/>
            <person name="Kang B.-C."/>
            <person name="Yang T.-J."/>
            <person name="Lee Y.-H."/>
            <person name="Bennetzen J.L."/>
            <person name="Choi D."/>
        </authorList>
    </citation>
    <scope>NUCLEOTIDE SEQUENCE [LARGE SCALE GENOMIC DNA]</scope>
    <source>
        <strain evidence="8">cv. PBC81</strain>
    </source>
</reference>
<dbReference type="PROSITE" id="PS51999">
    <property type="entry name" value="ZF_GRF"/>
    <property type="match status" value="1"/>
</dbReference>